<gene>
    <name evidence="2" type="ORF">CEXT_572691</name>
</gene>
<dbReference type="EMBL" id="BPLR01018861">
    <property type="protein sequence ID" value="GIZ02791.1"/>
    <property type="molecule type" value="Genomic_DNA"/>
</dbReference>
<feature type="compositionally biased region" description="Polar residues" evidence="1">
    <location>
        <begin position="108"/>
        <end position="119"/>
    </location>
</feature>
<dbReference type="Proteomes" id="UP001054945">
    <property type="component" value="Unassembled WGS sequence"/>
</dbReference>
<keyword evidence="3" id="KW-1185">Reference proteome</keyword>
<accession>A0AAV4Y5R0</accession>
<evidence type="ECO:0000313" key="2">
    <source>
        <dbReference type="EMBL" id="GIZ02791.1"/>
    </source>
</evidence>
<sequence length="273" mass="30678">MDCCNTKERFHTFEKQQSMQMHFLESDIITEAHGYDEKTGKRLVAPLRVCRLKNDAVPKVFPGYPDYLTNISPRSKKLEYNAKKEGEEDDDDSHALEPTVIIKEEPTNSDPEPSTSAHSVTKEEFILSNEENTCASSAAVSPPTESTPPMIPNVICLGFSQDPDGNQQIHFKRRISSSSVSPSGTKRLKTSSRSDVLSDAVQNPLYNLDEYFNVTLSKDLEKAKDEFDVFGEYIAAKLRSLDRRSCAYAQKAIGDILFDAETKKYAMDELDQC</sequence>
<protein>
    <submittedName>
        <fullName evidence="2">Uncharacterized protein</fullName>
    </submittedName>
</protein>
<dbReference type="AlphaFoldDB" id="A0AAV4Y5R0"/>
<comment type="caution">
    <text evidence="2">The sequence shown here is derived from an EMBL/GenBank/DDBJ whole genome shotgun (WGS) entry which is preliminary data.</text>
</comment>
<evidence type="ECO:0000256" key="1">
    <source>
        <dbReference type="SAM" id="MobiDB-lite"/>
    </source>
</evidence>
<feature type="region of interest" description="Disordered" evidence="1">
    <location>
        <begin position="101"/>
        <end position="120"/>
    </location>
</feature>
<reference evidence="2 3" key="1">
    <citation type="submission" date="2021-06" db="EMBL/GenBank/DDBJ databases">
        <title>Caerostris extrusa draft genome.</title>
        <authorList>
            <person name="Kono N."/>
            <person name="Arakawa K."/>
        </authorList>
    </citation>
    <scope>NUCLEOTIDE SEQUENCE [LARGE SCALE GENOMIC DNA]</scope>
</reference>
<proteinExistence type="predicted"/>
<evidence type="ECO:0000313" key="3">
    <source>
        <dbReference type="Proteomes" id="UP001054945"/>
    </source>
</evidence>
<organism evidence="2 3">
    <name type="scientific">Caerostris extrusa</name>
    <name type="common">Bark spider</name>
    <name type="synonym">Caerostris bankana</name>
    <dbReference type="NCBI Taxonomy" id="172846"/>
    <lineage>
        <taxon>Eukaryota</taxon>
        <taxon>Metazoa</taxon>
        <taxon>Ecdysozoa</taxon>
        <taxon>Arthropoda</taxon>
        <taxon>Chelicerata</taxon>
        <taxon>Arachnida</taxon>
        <taxon>Araneae</taxon>
        <taxon>Araneomorphae</taxon>
        <taxon>Entelegynae</taxon>
        <taxon>Araneoidea</taxon>
        <taxon>Araneidae</taxon>
        <taxon>Caerostris</taxon>
    </lineage>
</organism>
<name>A0AAV4Y5R0_CAEEX</name>